<evidence type="ECO:0000256" key="1">
    <source>
        <dbReference type="SAM" id="MobiDB-lite"/>
    </source>
</evidence>
<dbReference type="EMBL" id="JACAGB010000064">
    <property type="protein sequence ID" value="KAF6277524.1"/>
    <property type="molecule type" value="Genomic_DNA"/>
</dbReference>
<keyword evidence="3" id="KW-1185">Reference proteome</keyword>
<feature type="region of interest" description="Disordered" evidence="1">
    <location>
        <begin position="56"/>
        <end position="77"/>
    </location>
</feature>
<gene>
    <name evidence="2" type="ORF">mPipKuh1_010387</name>
</gene>
<evidence type="ECO:0000313" key="3">
    <source>
        <dbReference type="Proteomes" id="UP000558488"/>
    </source>
</evidence>
<accession>A0A7J7RNN1</accession>
<name>A0A7J7RNN1_PIPKU</name>
<dbReference type="Proteomes" id="UP000558488">
    <property type="component" value="Unassembled WGS sequence"/>
</dbReference>
<sequence>MCCNVCVVLNGVMSVNQLLLLSGSCFVFGVWRSNWFLLLVVCTEVVSGTRGSCLRTALSPSPERTGSREEEGTGQVALRGHSSVKPMSFKEGKSEIEVRLPARKQGTRETERPLSRERGWDLWCSARLPAL</sequence>
<protein>
    <submittedName>
        <fullName evidence="2">Uncharacterized protein</fullName>
    </submittedName>
</protein>
<comment type="caution">
    <text evidence="2">The sequence shown here is derived from an EMBL/GenBank/DDBJ whole genome shotgun (WGS) entry which is preliminary data.</text>
</comment>
<dbReference type="AlphaFoldDB" id="A0A7J7RNN1"/>
<reference evidence="2 3" key="1">
    <citation type="journal article" date="2020" name="Nature">
        <title>Six reference-quality genomes reveal evolution of bat adaptations.</title>
        <authorList>
            <person name="Jebb D."/>
            <person name="Huang Z."/>
            <person name="Pippel M."/>
            <person name="Hughes G.M."/>
            <person name="Lavrichenko K."/>
            <person name="Devanna P."/>
            <person name="Winkler S."/>
            <person name="Jermiin L.S."/>
            <person name="Skirmuntt E.C."/>
            <person name="Katzourakis A."/>
            <person name="Burkitt-Gray L."/>
            <person name="Ray D.A."/>
            <person name="Sullivan K.A.M."/>
            <person name="Roscito J.G."/>
            <person name="Kirilenko B.M."/>
            <person name="Davalos L.M."/>
            <person name="Corthals A.P."/>
            <person name="Power M.L."/>
            <person name="Jones G."/>
            <person name="Ransome R.D."/>
            <person name="Dechmann D.K.N."/>
            <person name="Locatelli A.G."/>
            <person name="Puechmaille S.J."/>
            <person name="Fedrigo O."/>
            <person name="Jarvis E.D."/>
            <person name="Hiller M."/>
            <person name="Vernes S.C."/>
            <person name="Myers E.W."/>
            <person name="Teeling E.C."/>
        </authorList>
    </citation>
    <scope>NUCLEOTIDE SEQUENCE [LARGE SCALE GENOMIC DNA]</scope>
    <source>
        <strain evidence="2">MPipKuh1</strain>
        <tissue evidence="2">Flight muscle</tissue>
    </source>
</reference>
<proteinExistence type="predicted"/>
<evidence type="ECO:0000313" key="2">
    <source>
        <dbReference type="EMBL" id="KAF6277524.1"/>
    </source>
</evidence>
<organism evidence="2 3">
    <name type="scientific">Pipistrellus kuhlii</name>
    <name type="common">Kuhl's pipistrelle</name>
    <dbReference type="NCBI Taxonomy" id="59472"/>
    <lineage>
        <taxon>Eukaryota</taxon>
        <taxon>Metazoa</taxon>
        <taxon>Chordata</taxon>
        <taxon>Craniata</taxon>
        <taxon>Vertebrata</taxon>
        <taxon>Euteleostomi</taxon>
        <taxon>Mammalia</taxon>
        <taxon>Eutheria</taxon>
        <taxon>Laurasiatheria</taxon>
        <taxon>Chiroptera</taxon>
        <taxon>Yangochiroptera</taxon>
        <taxon>Vespertilionidae</taxon>
        <taxon>Pipistrellus</taxon>
    </lineage>
</organism>